<keyword evidence="4" id="KW-0378">Hydrolase</keyword>
<protein>
    <submittedName>
        <fullName evidence="4">Xaa-Pro aminopeptidase</fullName>
    </submittedName>
</protein>
<dbReference type="RefSeq" id="WP_189609869.1">
    <property type="nucleotide sequence ID" value="NZ_BMXR01000007.1"/>
</dbReference>
<comment type="caution">
    <text evidence="4">The sequence shown here is derived from an EMBL/GenBank/DDBJ whole genome shotgun (WGS) entry which is preliminary data.</text>
</comment>
<reference evidence="4" key="1">
    <citation type="journal article" date="2014" name="Int. J. Syst. Evol. Microbiol.">
        <title>Complete genome sequence of Corynebacterium casei LMG S-19264T (=DSM 44701T), isolated from a smear-ripened cheese.</title>
        <authorList>
            <consortium name="US DOE Joint Genome Institute (JGI-PGF)"/>
            <person name="Walter F."/>
            <person name="Albersmeier A."/>
            <person name="Kalinowski J."/>
            <person name="Ruckert C."/>
        </authorList>
    </citation>
    <scope>NUCLEOTIDE SEQUENCE</scope>
    <source>
        <strain evidence="4">KCTC 22169</strain>
    </source>
</reference>
<dbReference type="PANTHER" id="PTHR46112">
    <property type="entry name" value="AMINOPEPTIDASE"/>
    <property type="match status" value="1"/>
</dbReference>
<dbReference type="InterPro" id="IPR036005">
    <property type="entry name" value="Creatinase/aminopeptidase-like"/>
</dbReference>
<keyword evidence="5" id="KW-1185">Reference proteome</keyword>
<dbReference type="SUPFAM" id="SSF53092">
    <property type="entry name" value="Creatinase/prolidase N-terminal domain"/>
    <property type="match status" value="1"/>
</dbReference>
<feature type="region of interest" description="Disordered" evidence="1">
    <location>
        <begin position="395"/>
        <end position="435"/>
    </location>
</feature>
<dbReference type="EMBL" id="BMXR01000007">
    <property type="protein sequence ID" value="GGX59193.1"/>
    <property type="molecule type" value="Genomic_DNA"/>
</dbReference>
<evidence type="ECO:0000259" key="3">
    <source>
        <dbReference type="Pfam" id="PF01321"/>
    </source>
</evidence>
<evidence type="ECO:0000256" key="1">
    <source>
        <dbReference type="SAM" id="MobiDB-lite"/>
    </source>
</evidence>
<reference evidence="4" key="2">
    <citation type="submission" date="2020-09" db="EMBL/GenBank/DDBJ databases">
        <authorList>
            <person name="Sun Q."/>
            <person name="Kim S."/>
        </authorList>
    </citation>
    <scope>NUCLEOTIDE SEQUENCE</scope>
    <source>
        <strain evidence="4">KCTC 22169</strain>
    </source>
</reference>
<gene>
    <name evidence="4" type="ORF">GCM10007392_28720</name>
</gene>
<dbReference type="Proteomes" id="UP000626148">
    <property type="component" value="Unassembled WGS sequence"/>
</dbReference>
<dbReference type="PANTHER" id="PTHR46112:SF2">
    <property type="entry name" value="XAA-PRO AMINOPEPTIDASE P-RELATED"/>
    <property type="match status" value="1"/>
</dbReference>
<name>A0A918NDE6_9GAMM</name>
<dbReference type="CDD" id="cd01066">
    <property type="entry name" value="APP_MetAP"/>
    <property type="match status" value="1"/>
</dbReference>
<proteinExistence type="predicted"/>
<evidence type="ECO:0000313" key="5">
    <source>
        <dbReference type="Proteomes" id="UP000626148"/>
    </source>
</evidence>
<evidence type="ECO:0000259" key="2">
    <source>
        <dbReference type="Pfam" id="PF00557"/>
    </source>
</evidence>
<dbReference type="InterPro" id="IPR050659">
    <property type="entry name" value="Peptidase_M24B"/>
</dbReference>
<feature type="domain" description="Creatinase N-terminal" evidence="3">
    <location>
        <begin position="17"/>
        <end position="153"/>
    </location>
</feature>
<dbReference type="Pfam" id="PF00557">
    <property type="entry name" value="Peptidase_M24"/>
    <property type="match status" value="1"/>
</dbReference>
<dbReference type="InterPro" id="IPR000587">
    <property type="entry name" value="Creatinase_N"/>
</dbReference>
<evidence type="ECO:0000313" key="4">
    <source>
        <dbReference type="EMBL" id="GGX59193.1"/>
    </source>
</evidence>
<dbReference type="GO" id="GO:0004177">
    <property type="term" value="F:aminopeptidase activity"/>
    <property type="evidence" value="ECO:0007669"/>
    <property type="project" value="UniProtKB-KW"/>
</dbReference>
<dbReference type="NCBIfam" id="NF038259">
    <property type="entry name" value="ectoine_DoeA_2"/>
    <property type="match status" value="1"/>
</dbReference>
<sequence>MRQRDDMTFPFEEYVRRLDGLRERMAKRLLDAVVITDPENLMYLTDYQTTGYSFFQCLVVPLEDEPFMITRYMEESNIHARTWVKHTRPYPDTGDAIQMLVESLREFGLAGKNIGYERNSYFFPAYHQDSIHTTFLDGQLMDCFGIVEEGRVCKSPVEIDVMKKAALATEAGMKAGFDACVAGATENEIGAAVSNAMFRAGGEPPAVMPYITSGPRTMIGHATWEGRTVQPGEHVFLEIGGCYRRYHTAMMRTVVLGDLTDSMHHAQERMKHALREVKKLIRPGLTVSDVDNLVRNIITDNDVGARLVTRSGYSIGIAFPPAWDEGYIVSLKQGDSRVLEEGMTFHILPWMWGVDGDKTVGISDTIRVTDRGCESFFTLDEDFVVKPEFAAREIEPRDVAPTVVNEPSNEPEAPKSSEKKARSKGKEKQTQAAAN</sequence>
<feature type="domain" description="Peptidase M24" evidence="2">
    <location>
        <begin position="161"/>
        <end position="370"/>
    </location>
</feature>
<dbReference type="InterPro" id="IPR000994">
    <property type="entry name" value="Pept_M24"/>
</dbReference>
<dbReference type="SUPFAM" id="SSF55920">
    <property type="entry name" value="Creatinase/aminopeptidase"/>
    <property type="match status" value="1"/>
</dbReference>
<dbReference type="Gene3D" id="3.90.230.10">
    <property type="entry name" value="Creatinase/methionine aminopeptidase superfamily"/>
    <property type="match status" value="1"/>
</dbReference>
<dbReference type="InterPro" id="IPR029149">
    <property type="entry name" value="Creatin/AminoP/Spt16_N"/>
</dbReference>
<organism evidence="4 5">
    <name type="scientific">Saccharospirillum salsuginis</name>
    <dbReference type="NCBI Taxonomy" id="418750"/>
    <lineage>
        <taxon>Bacteria</taxon>
        <taxon>Pseudomonadati</taxon>
        <taxon>Pseudomonadota</taxon>
        <taxon>Gammaproteobacteria</taxon>
        <taxon>Oceanospirillales</taxon>
        <taxon>Saccharospirillaceae</taxon>
        <taxon>Saccharospirillum</taxon>
    </lineage>
</organism>
<dbReference type="Pfam" id="PF01321">
    <property type="entry name" value="Creatinase_N"/>
    <property type="match status" value="1"/>
</dbReference>
<keyword evidence="4" id="KW-0645">Protease</keyword>
<dbReference type="Gene3D" id="3.40.350.10">
    <property type="entry name" value="Creatinase/prolidase N-terminal domain"/>
    <property type="match status" value="1"/>
</dbReference>
<keyword evidence="4" id="KW-0031">Aminopeptidase</keyword>
<dbReference type="AlphaFoldDB" id="A0A918NDE6"/>
<accession>A0A918NDE6</accession>
<feature type="compositionally biased region" description="Basic and acidic residues" evidence="1">
    <location>
        <begin position="412"/>
        <end position="429"/>
    </location>
</feature>